<keyword evidence="3 7" id="KW-0808">Transferase</keyword>
<dbReference type="Pfam" id="PF00483">
    <property type="entry name" value="NTP_transferase"/>
    <property type="match status" value="1"/>
</dbReference>
<gene>
    <name evidence="7" type="ORF">F4X82_02125</name>
</gene>
<evidence type="ECO:0000256" key="2">
    <source>
        <dbReference type="ARBA" id="ARBA00012415"/>
    </source>
</evidence>
<evidence type="ECO:0000313" key="8">
    <source>
        <dbReference type="Proteomes" id="UP000449092"/>
    </source>
</evidence>
<dbReference type="Proteomes" id="UP000449092">
    <property type="component" value="Unassembled WGS sequence"/>
</dbReference>
<dbReference type="PANTHER" id="PTHR43197:SF1">
    <property type="entry name" value="UTP--GLUCOSE-1-PHOSPHATE URIDYLYLTRANSFERASE"/>
    <property type="match status" value="1"/>
</dbReference>
<dbReference type="GO" id="GO:0006011">
    <property type="term" value="P:UDP-alpha-D-glucose metabolic process"/>
    <property type="evidence" value="ECO:0007669"/>
    <property type="project" value="InterPro"/>
</dbReference>
<organism evidence="7 8">
    <name type="scientific">Candidatus Spechtbacteria bacterium SB0662_bin_43</name>
    <dbReference type="NCBI Taxonomy" id="2604897"/>
    <lineage>
        <taxon>Bacteria</taxon>
        <taxon>Candidatus Spechtiibacteriota</taxon>
    </lineage>
</organism>
<evidence type="ECO:0000256" key="1">
    <source>
        <dbReference type="ARBA" id="ARBA00006890"/>
    </source>
</evidence>
<dbReference type="GO" id="GO:0003983">
    <property type="term" value="F:UTP:glucose-1-phosphate uridylyltransferase activity"/>
    <property type="evidence" value="ECO:0007669"/>
    <property type="project" value="UniProtKB-EC"/>
</dbReference>
<proteinExistence type="inferred from homology"/>
<comment type="caution">
    <text evidence="7">The sequence shown here is derived from an EMBL/GenBank/DDBJ whole genome shotgun (WGS) entry which is preliminary data.</text>
</comment>
<feature type="domain" description="Nucleotidyl transferase" evidence="6">
    <location>
        <begin position="6"/>
        <end position="268"/>
    </location>
</feature>
<comment type="catalytic activity">
    <reaction evidence="5">
        <text>alpha-D-glucose 1-phosphate + UTP + H(+) = UDP-alpha-D-glucose + diphosphate</text>
        <dbReference type="Rhea" id="RHEA:19889"/>
        <dbReference type="ChEBI" id="CHEBI:15378"/>
        <dbReference type="ChEBI" id="CHEBI:33019"/>
        <dbReference type="ChEBI" id="CHEBI:46398"/>
        <dbReference type="ChEBI" id="CHEBI:58601"/>
        <dbReference type="ChEBI" id="CHEBI:58885"/>
        <dbReference type="EC" id="2.7.7.9"/>
    </reaction>
</comment>
<evidence type="ECO:0000256" key="4">
    <source>
        <dbReference type="ARBA" id="ARBA00022695"/>
    </source>
</evidence>
<dbReference type="InterPro" id="IPR029044">
    <property type="entry name" value="Nucleotide-diphossugar_trans"/>
</dbReference>
<dbReference type="Gene3D" id="3.90.550.10">
    <property type="entry name" value="Spore Coat Polysaccharide Biosynthesis Protein SpsA, Chain A"/>
    <property type="match status" value="1"/>
</dbReference>
<dbReference type="InterPro" id="IPR005835">
    <property type="entry name" value="NTP_transferase_dom"/>
</dbReference>
<dbReference type="PANTHER" id="PTHR43197">
    <property type="entry name" value="UTP--GLUCOSE-1-PHOSPHATE URIDYLYLTRANSFERASE"/>
    <property type="match status" value="1"/>
</dbReference>
<evidence type="ECO:0000259" key="6">
    <source>
        <dbReference type="Pfam" id="PF00483"/>
    </source>
</evidence>
<accession>A0A845DCA8</accession>
<dbReference type="InterPro" id="IPR005771">
    <property type="entry name" value="GalU_uridylyltTrfase_bac/arc"/>
</dbReference>
<dbReference type="EMBL" id="VXOY01000018">
    <property type="protein sequence ID" value="MYE38294.1"/>
    <property type="molecule type" value="Genomic_DNA"/>
</dbReference>
<dbReference type="AlphaFoldDB" id="A0A845DCA8"/>
<sequence>MKKITKAVIPVAGKGTRFLPATKAHPKEMLTLVDRPVIHHIVEEAYHAGIKEILFVTNEEKGAIKDHFTRNTALETFLKDKGKHEMIENINTFHNAISFHYVHQHTPNGSGDAVLYAKEFVGEEPFAVFYADDILHCPESTPALTQLVQAYELLAQETASLCSVISIPTKDTHRYGIIQGEQREDELWHVREIVEKPKGKAPTNLASVGRFILNHTIFPLIQKSEPLHNEIYLATALNLLAHTGNLYGYTVSGEWYDCGSKQGLWHANIAMGLHHPDIQHSARDILRSFQDKP</sequence>
<protein>
    <recommendedName>
        <fullName evidence="2">UTP--glucose-1-phosphate uridylyltransferase</fullName>
        <ecNumber evidence="2">2.7.7.9</ecNumber>
    </recommendedName>
</protein>
<dbReference type="EC" id="2.7.7.9" evidence="2"/>
<comment type="similarity">
    <text evidence="1">Belongs to the UDPGP type 2 family.</text>
</comment>
<name>A0A845DCA8_9BACT</name>
<keyword evidence="4 7" id="KW-0548">Nucleotidyltransferase</keyword>
<evidence type="ECO:0000256" key="5">
    <source>
        <dbReference type="ARBA" id="ARBA00048128"/>
    </source>
</evidence>
<dbReference type="SUPFAM" id="SSF53448">
    <property type="entry name" value="Nucleotide-diphospho-sugar transferases"/>
    <property type="match status" value="1"/>
</dbReference>
<evidence type="ECO:0000256" key="3">
    <source>
        <dbReference type="ARBA" id="ARBA00022679"/>
    </source>
</evidence>
<reference evidence="7 8" key="1">
    <citation type="submission" date="2019-09" db="EMBL/GenBank/DDBJ databases">
        <title>Characterisation of the sponge microbiome using genome-centric metagenomics.</title>
        <authorList>
            <person name="Engelberts J.P."/>
            <person name="Robbins S.J."/>
            <person name="De Goeij J.M."/>
            <person name="Aranda M."/>
            <person name="Bell S.C."/>
            <person name="Webster N.S."/>
        </authorList>
    </citation>
    <scope>NUCLEOTIDE SEQUENCE [LARGE SCALE GENOMIC DNA]</scope>
    <source>
        <strain evidence="7">SB0662_bin_43</strain>
    </source>
</reference>
<evidence type="ECO:0000313" key="7">
    <source>
        <dbReference type="EMBL" id="MYE38294.1"/>
    </source>
</evidence>